<dbReference type="InterPro" id="IPR036412">
    <property type="entry name" value="HAD-like_sf"/>
</dbReference>
<accession>A0A4R3I988</accession>
<dbReference type="Gene3D" id="3.40.50.1000">
    <property type="entry name" value="HAD superfamily/HAD-like"/>
    <property type="match status" value="1"/>
</dbReference>
<name>A0A4R3I988_9GAMM</name>
<dbReference type="Proteomes" id="UP000295793">
    <property type="component" value="Unassembled WGS sequence"/>
</dbReference>
<keyword evidence="2" id="KW-1185">Reference proteome</keyword>
<dbReference type="SUPFAM" id="SSF56784">
    <property type="entry name" value="HAD-like"/>
    <property type="match status" value="1"/>
</dbReference>
<comment type="caution">
    <text evidence="1">The sequence shown here is derived from an EMBL/GenBank/DDBJ whole genome shotgun (WGS) entry which is preliminary data.</text>
</comment>
<proteinExistence type="predicted"/>
<reference evidence="1 2" key="1">
    <citation type="submission" date="2019-03" db="EMBL/GenBank/DDBJ databases">
        <title>Genomic Encyclopedia of Archaeal and Bacterial Type Strains, Phase II (KMG-II): from individual species to whole genera.</title>
        <authorList>
            <person name="Goeker M."/>
        </authorList>
    </citation>
    <scope>NUCLEOTIDE SEQUENCE [LARGE SCALE GENOMIC DNA]</scope>
    <source>
        <strain evidence="1 2">DSM 15388</strain>
    </source>
</reference>
<keyword evidence="1" id="KW-0378">Hydrolase</keyword>
<protein>
    <submittedName>
        <fullName evidence="1">HAD superfamily hydrolase (TIGR01549 family)</fullName>
    </submittedName>
</protein>
<dbReference type="Gene3D" id="1.10.150.400">
    <property type="match status" value="1"/>
</dbReference>
<dbReference type="InterPro" id="IPR023214">
    <property type="entry name" value="HAD_sf"/>
</dbReference>
<dbReference type="Pfam" id="PF05045">
    <property type="entry name" value="RgpF"/>
    <property type="match status" value="1"/>
</dbReference>
<organism evidence="1 2">
    <name type="scientific">Reinekea marinisedimentorum</name>
    <dbReference type="NCBI Taxonomy" id="230495"/>
    <lineage>
        <taxon>Bacteria</taxon>
        <taxon>Pseudomonadati</taxon>
        <taxon>Pseudomonadota</taxon>
        <taxon>Gammaproteobacteria</taxon>
        <taxon>Oceanospirillales</taxon>
        <taxon>Saccharospirillaceae</taxon>
        <taxon>Reinekea</taxon>
    </lineage>
</organism>
<gene>
    <name evidence="1" type="ORF">BCF53_10437</name>
</gene>
<dbReference type="GO" id="GO:0016787">
    <property type="term" value="F:hydrolase activity"/>
    <property type="evidence" value="ECO:0007669"/>
    <property type="project" value="UniProtKB-KW"/>
</dbReference>
<dbReference type="AlphaFoldDB" id="A0A4R3I988"/>
<dbReference type="InterPro" id="IPR007739">
    <property type="entry name" value="RgpF"/>
</dbReference>
<dbReference type="EMBL" id="SLZR01000004">
    <property type="protein sequence ID" value="TCS41933.1"/>
    <property type="molecule type" value="Genomic_DNA"/>
</dbReference>
<sequence length="679" mass="77643">MNYRVMIKRRFPALGSMLRRHPKLMSLALKAESVLLILKMRRQNKLLGLNKTGASLNIHETELLKKAKEAGFFDYNWYCQNQNKVFQGEQHAFRDYLNKSRFSGVSPSPAFNNLNYLKQNLDVYHQGLSPLAHYLVTGKDEGRVVQSFNSKWHPSDEIQAQVDKALLSKQKIAVCLHIFYEDFIDYYASCLESFPVAVDLFISVSNGTFNAGITSKLAALPTVNSVVVKEVPNRGRNFGPMLVEFGQELLNYDLFCHLHSKKSLYSGRQQTQWADYLGEYLLNDKQVVAEAICYMASQPDCGVYYPSSFCMMPDWVNHWLKNKPFRERYFQEWGIQSDKDFDIYPVGGMFWAKPKALHQLLQKKYSYEDFPSEPLPNDGSELHALERCIGLLAEANGYSQLFYYPELGRFTADKSFIFSNYVNSAEEVFYKLLPFNIISFDVFDTLVRRSYHVPDYAKLKLGQHLAKQGVVDTPQVFVTARNEAEFNIRKSKKFQGDVSITEVYQQLATDLNLSDAEAKEFSELEFAYDLEMIESKDEMVDILNNLILQGKDIYIISDTYYTEHQIVLMLRKAGVTNGYKLFVSSELGMRKDNGTMWSYIKDKVSGKGAFVHVGDNVVADAQIPGDFGLANLHILNPADKWQAAGWSNPLAGSDQLDEDLILKWGPLISQFGRYPYLGE</sequence>
<evidence type="ECO:0000313" key="2">
    <source>
        <dbReference type="Proteomes" id="UP000295793"/>
    </source>
</evidence>
<dbReference type="RefSeq" id="WP_132700672.1">
    <property type="nucleotide sequence ID" value="NZ_SLZR01000004.1"/>
</dbReference>
<dbReference type="OrthoDB" id="9816424at2"/>
<evidence type="ECO:0000313" key="1">
    <source>
        <dbReference type="EMBL" id="TCS41933.1"/>
    </source>
</evidence>